<evidence type="ECO:0000313" key="3">
    <source>
        <dbReference type="EMBL" id="CAG9985008.1"/>
    </source>
</evidence>
<organism evidence="3 4">
    <name type="scientific">Clonostachys byssicola</name>
    <dbReference type="NCBI Taxonomy" id="160290"/>
    <lineage>
        <taxon>Eukaryota</taxon>
        <taxon>Fungi</taxon>
        <taxon>Dikarya</taxon>
        <taxon>Ascomycota</taxon>
        <taxon>Pezizomycotina</taxon>
        <taxon>Sordariomycetes</taxon>
        <taxon>Hypocreomycetidae</taxon>
        <taxon>Hypocreales</taxon>
        <taxon>Bionectriaceae</taxon>
        <taxon>Clonostachys</taxon>
    </lineage>
</organism>
<dbReference type="InterPro" id="IPR043129">
    <property type="entry name" value="ATPase_NBD"/>
</dbReference>
<keyword evidence="4" id="KW-1185">Reference proteome</keyword>
<comment type="caution">
    <text evidence="3">The sequence shown here is derived from an EMBL/GenBank/DDBJ whole genome shotgun (WGS) entry which is preliminary data.</text>
</comment>
<dbReference type="PANTHER" id="PTHR14187:SF5">
    <property type="entry name" value="HEAT SHOCK 70 KDA PROTEIN 12A"/>
    <property type="match status" value="1"/>
</dbReference>
<dbReference type="PANTHER" id="PTHR14187">
    <property type="entry name" value="ALPHA KINASE/ELONGATION FACTOR 2 KINASE"/>
    <property type="match status" value="1"/>
</dbReference>
<accession>A0A9N9U9F9</accession>
<dbReference type="GO" id="GO:0005524">
    <property type="term" value="F:ATP binding"/>
    <property type="evidence" value="ECO:0007669"/>
    <property type="project" value="UniProtKB-KW"/>
</dbReference>
<keyword evidence="2" id="KW-0067">ATP-binding</keyword>
<reference evidence="3 4" key="2">
    <citation type="submission" date="2021-10" db="EMBL/GenBank/DDBJ databases">
        <authorList>
            <person name="Piombo E."/>
        </authorList>
    </citation>
    <scope>NUCLEOTIDE SEQUENCE [LARGE SCALE GENOMIC DNA]</scope>
</reference>
<dbReference type="PRINTS" id="PR00301">
    <property type="entry name" value="HEATSHOCK70"/>
</dbReference>
<reference evidence="4" key="1">
    <citation type="submission" date="2019-06" db="EMBL/GenBank/DDBJ databases">
        <authorList>
            <person name="Broberg M."/>
        </authorList>
    </citation>
    <scope>NUCLEOTIDE SEQUENCE [LARGE SCALE GENOMIC DNA]</scope>
</reference>
<dbReference type="InterPro" id="IPR013126">
    <property type="entry name" value="Hsp_70_fam"/>
</dbReference>
<gene>
    <name evidence="3" type="ORF">CBYS24578_00006689</name>
</gene>
<dbReference type="GO" id="GO:0140662">
    <property type="term" value="F:ATP-dependent protein folding chaperone"/>
    <property type="evidence" value="ECO:0007669"/>
    <property type="project" value="InterPro"/>
</dbReference>
<evidence type="ECO:0008006" key="5">
    <source>
        <dbReference type="Google" id="ProtNLM"/>
    </source>
</evidence>
<dbReference type="SUPFAM" id="SSF53067">
    <property type="entry name" value="Actin-like ATPase domain"/>
    <property type="match status" value="2"/>
</dbReference>
<dbReference type="EMBL" id="CABFNO020001394">
    <property type="protein sequence ID" value="CAG9985008.1"/>
    <property type="molecule type" value="Genomic_DNA"/>
</dbReference>
<evidence type="ECO:0000256" key="1">
    <source>
        <dbReference type="ARBA" id="ARBA00022741"/>
    </source>
</evidence>
<dbReference type="Proteomes" id="UP000754883">
    <property type="component" value="Unassembled WGS sequence"/>
</dbReference>
<evidence type="ECO:0000256" key="2">
    <source>
        <dbReference type="ARBA" id="ARBA00022840"/>
    </source>
</evidence>
<dbReference type="CDD" id="cd10170">
    <property type="entry name" value="ASKHA_NBD_HSP70"/>
    <property type="match status" value="1"/>
</dbReference>
<protein>
    <recommendedName>
        <fullName evidence="5">Actin-like ATPase domain-containing protein</fullName>
    </recommendedName>
</protein>
<dbReference type="OrthoDB" id="2963168at2759"/>
<sequence>MGSLNADEYKDDAGYLRKSSETPEHQRWSMKNLISKIKKKNDTDLEDFMVIGIDFGTTYSGAAWATVADFESEEINLITNWPGIGGEEGKAPTELFYEHGDVMWGYGIPADADPVRWFKLLLLQEEDLAPELRQSDFVLRARKMLRENNKTATDLIADYLKALWAHILNSIKKARSKTVIEALRFHVVITVPAIWKDYARTAMEEAAKKAGILDDRPAGSTTLAFAPEPEAAALATLCEKGRVAKKDDVFVICDAGGGTVDLISYRVGGLEPIELHEAVLGSGGLCGGIFIDEAFESICKARLGRQWSNLSQTGVKELMKDQWEYGIKPQFTPEDKNKEYIVAIPAEAFKNGADQNDLERKPVIKNGRIHFTSEDIEKAFAAVFADIVKLIDGQISKAKQDNMSVKGIILVGGLGSSPYLYEYLSEKYGGNEIDVLQSAGIRPRTAICRGAIFKGFLDAPSGKLSSAMTSAGKPLQMPVRVVSTIARQSLGVEFTPLFEEGVHPAEDKYWDKDEGVWRAGKQMLWYLKKGENVSKKEPVKNTFYRTFAKAEDFKDTVTETVQQCEDDVPPTRLGPSIKELCKIHCRLDDIPFESLDDYKGENNQDLKRYMYDIEMVPSGASNIFAVYHQGTKMGSHDASVEYTKH</sequence>
<dbReference type="Gene3D" id="3.30.420.40">
    <property type="match status" value="1"/>
</dbReference>
<keyword evidence="1" id="KW-0547">Nucleotide-binding</keyword>
<dbReference type="Pfam" id="PF00012">
    <property type="entry name" value="HSP70"/>
    <property type="match status" value="1"/>
</dbReference>
<name>A0A9N9U9F9_9HYPO</name>
<dbReference type="AlphaFoldDB" id="A0A9N9U9F9"/>
<evidence type="ECO:0000313" key="4">
    <source>
        <dbReference type="Proteomes" id="UP000754883"/>
    </source>
</evidence>
<proteinExistence type="predicted"/>